<evidence type="ECO:0000256" key="1">
    <source>
        <dbReference type="ARBA" id="ARBA00006464"/>
    </source>
</evidence>
<gene>
    <name evidence="3" type="ORF">SAMN05421820_114130</name>
</gene>
<dbReference type="Pfam" id="PF02397">
    <property type="entry name" value="Bac_transf"/>
    <property type="match status" value="1"/>
</dbReference>
<dbReference type="InterPro" id="IPR003362">
    <property type="entry name" value="Bact_transf"/>
</dbReference>
<dbReference type="RefSeq" id="WP_074612532.1">
    <property type="nucleotide sequence ID" value="NZ_FNGY01000014.1"/>
</dbReference>
<dbReference type="GO" id="GO:0016780">
    <property type="term" value="F:phosphotransferase activity, for other substituted phosphate groups"/>
    <property type="evidence" value="ECO:0007669"/>
    <property type="project" value="TreeGrafter"/>
</dbReference>
<protein>
    <submittedName>
        <fullName evidence="3">Sugar transferase involved in LPS biosynthesis (Colanic, teichoic acid)</fullName>
    </submittedName>
</protein>
<feature type="domain" description="Bacterial sugar transferase" evidence="2">
    <location>
        <begin position="4"/>
        <end position="195"/>
    </location>
</feature>
<evidence type="ECO:0000259" key="2">
    <source>
        <dbReference type="Pfam" id="PF02397"/>
    </source>
</evidence>
<reference evidence="4" key="1">
    <citation type="submission" date="2016-10" db="EMBL/GenBank/DDBJ databases">
        <authorList>
            <person name="Varghese N."/>
            <person name="Submissions S."/>
        </authorList>
    </citation>
    <scope>NUCLEOTIDE SEQUENCE [LARGE SCALE GENOMIC DNA]</scope>
    <source>
        <strain evidence="4">DSM 19110</strain>
    </source>
</reference>
<proteinExistence type="inferred from homology"/>
<evidence type="ECO:0000313" key="3">
    <source>
        <dbReference type="EMBL" id="SDO40601.1"/>
    </source>
</evidence>
<dbReference type="OrthoDB" id="9808602at2"/>
<dbReference type="Proteomes" id="UP000183200">
    <property type="component" value="Unassembled WGS sequence"/>
</dbReference>
<evidence type="ECO:0000313" key="4">
    <source>
        <dbReference type="Proteomes" id="UP000183200"/>
    </source>
</evidence>
<dbReference type="PANTHER" id="PTHR30576">
    <property type="entry name" value="COLANIC BIOSYNTHESIS UDP-GLUCOSE LIPID CARRIER TRANSFERASE"/>
    <property type="match status" value="1"/>
</dbReference>
<dbReference type="PANTHER" id="PTHR30576:SF20">
    <property type="entry name" value="QUINOVOSAMINEPHOSPHOTRANSFERAE-RELATED"/>
    <property type="match status" value="1"/>
</dbReference>
<sequence>MDPKRIFDLLLSLCALILLTPLFILISVCVKLDSKGPVFYRQTRVGRKKVCFQLIKFRTMCGGADRQGLLTVGDHDRRITRAGYWLRKYKIDELPQLLNILRGEMSFVGPRPEVSKYVALYNPAQQRVLSVRPGITDWASIEYIDESELLARASDPEHFYRTDIIPKKLQQGLKYIDHKSLWTDLHIMLMTLKCIVLKHH</sequence>
<keyword evidence="4" id="KW-1185">Reference proteome</keyword>
<keyword evidence="3" id="KW-0808">Transferase</keyword>
<dbReference type="EMBL" id="FNGY01000014">
    <property type="protein sequence ID" value="SDO40601.1"/>
    <property type="molecule type" value="Genomic_DNA"/>
</dbReference>
<comment type="similarity">
    <text evidence="1">Belongs to the bacterial sugar transferase family.</text>
</comment>
<dbReference type="AlphaFoldDB" id="A0A1H0JB77"/>
<organism evidence="3 4">
    <name type="scientific">Pedobacter steynii</name>
    <dbReference type="NCBI Taxonomy" id="430522"/>
    <lineage>
        <taxon>Bacteria</taxon>
        <taxon>Pseudomonadati</taxon>
        <taxon>Bacteroidota</taxon>
        <taxon>Sphingobacteriia</taxon>
        <taxon>Sphingobacteriales</taxon>
        <taxon>Sphingobacteriaceae</taxon>
        <taxon>Pedobacter</taxon>
    </lineage>
</organism>
<accession>A0A1H0JB77</accession>
<name>A0A1H0JB77_9SPHI</name>